<feature type="transmembrane region" description="Helical" evidence="2">
    <location>
        <begin position="18"/>
        <end position="36"/>
    </location>
</feature>
<keyword evidence="2" id="KW-0472">Membrane</keyword>
<keyword evidence="2" id="KW-0812">Transmembrane</keyword>
<dbReference type="EMBL" id="DS989827">
    <property type="protein sequence ID" value="EFR04020.1"/>
    <property type="molecule type" value="Genomic_DNA"/>
</dbReference>
<dbReference type="HOGENOM" id="CLU_2454266_0_0_1"/>
<feature type="compositionally biased region" description="Low complexity" evidence="1">
    <location>
        <begin position="59"/>
        <end position="76"/>
    </location>
</feature>
<evidence type="ECO:0000313" key="4">
    <source>
        <dbReference type="Proteomes" id="UP000002669"/>
    </source>
</evidence>
<protein>
    <submittedName>
        <fullName evidence="3">Uncharacterized protein</fullName>
    </submittedName>
</protein>
<dbReference type="InParanoid" id="E4V1V5"/>
<organism evidence="4">
    <name type="scientific">Arthroderma gypseum (strain ATCC MYA-4604 / CBS 118893)</name>
    <name type="common">Microsporum gypseum</name>
    <dbReference type="NCBI Taxonomy" id="535722"/>
    <lineage>
        <taxon>Eukaryota</taxon>
        <taxon>Fungi</taxon>
        <taxon>Dikarya</taxon>
        <taxon>Ascomycota</taxon>
        <taxon>Pezizomycotina</taxon>
        <taxon>Eurotiomycetes</taxon>
        <taxon>Eurotiomycetidae</taxon>
        <taxon>Onygenales</taxon>
        <taxon>Arthrodermataceae</taxon>
        <taxon>Nannizzia</taxon>
    </lineage>
</organism>
<name>E4V1V5_ARTGP</name>
<dbReference type="AlphaFoldDB" id="E4V1V5"/>
<evidence type="ECO:0000313" key="3">
    <source>
        <dbReference type="EMBL" id="EFR04020.1"/>
    </source>
</evidence>
<keyword evidence="4" id="KW-1185">Reference proteome</keyword>
<feature type="region of interest" description="Disordered" evidence="1">
    <location>
        <begin position="48"/>
        <end position="89"/>
    </location>
</feature>
<dbReference type="Proteomes" id="UP000002669">
    <property type="component" value="Unassembled WGS sequence"/>
</dbReference>
<proteinExistence type="predicted"/>
<dbReference type="RefSeq" id="XP_003171028.1">
    <property type="nucleotide sequence ID" value="XM_003170980.1"/>
</dbReference>
<evidence type="ECO:0000256" key="2">
    <source>
        <dbReference type="SAM" id="Phobius"/>
    </source>
</evidence>
<accession>E4V1V5</accession>
<dbReference type="VEuPathDB" id="FungiDB:MGYG_07025"/>
<dbReference type="GeneID" id="10026274"/>
<sequence>MAPPLPSVPLAGTERPSWWHLFSAILIILVLSLAFGKIGDMVKDALAHRRGAGSGGGSTNKTTTAATIPTARTSAAPKMGNAHQSSQKN</sequence>
<reference evidence="4" key="1">
    <citation type="journal article" date="2012" name="MBio">
        <title>Comparative genome analysis of Trichophyton rubrum and related dermatophytes reveals candidate genes involved in infection.</title>
        <authorList>
            <person name="Martinez D.A."/>
            <person name="Oliver B.G."/>
            <person name="Graeser Y."/>
            <person name="Goldberg J.M."/>
            <person name="Li W."/>
            <person name="Martinez-Rossi N.M."/>
            <person name="Monod M."/>
            <person name="Shelest E."/>
            <person name="Barton R.C."/>
            <person name="Birch E."/>
            <person name="Brakhage A.A."/>
            <person name="Chen Z."/>
            <person name="Gurr S.J."/>
            <person name="Heiman D."/>
            <person name="Heitman J."/>
            <person name="Kosti I."/>
            <person name="Rossi A."/>
            <person name="Saif S."/>
            <person name="Samalova M."/>
            <person name="Saunders C.W."/>
            <person name="Shea T."/>
            <person name="Summerbell R.C."/>
            <person name="Xu J."/>
            <person name="Young S."/>
            <person name="Zeng Q."/>
            <person name="Birren B.W."/>
            <person name="Cuomo C.A."/>
            <person name="White T.C."/>
        </authorList>
    </citation>
    <scope>NUCLEOTIDE SEQUENCE [LARGE SCALE GENOMIC DNA]</scope>
    <source>
        <strain evidence="4">ATCC MYA-4604 / CBS 118893</strain>
    </source>
</reference>
<keyword evidence="2" id="KW-1133">Transmembrane helix</keyword>
<evidence type="ECO:0000256" key="1">
    <source>
        <dbReference type="SAM" id="MobiDB-lite"/>
    </source>
</evidence>
<gene>
    <name evidence="3" type="ORF">MGYG_07025</name>
</gene>